<dbReference type="InParanoid" id="A0A1Y2M4A9"/>
<protein>
    <submittedName>
        <fullName evidence="2">Uncharacterized protein</fullName>
    </submittedName>
</protein>
<keyword evidence="1" id="KW-0812">Transmembrane</keyword>
<evidence type="ECO:0000313" key="2">
    <source>
        <dbReference type="EMBL" id="OSS50930.1"/>
    </source>
</evidence>
<reference evidence="2 3" key="1">
    <citation type="journal article" date="2017" name="Genome Announc.">
        <title>Genome sequence of the saprophytic ascomycete Epicoccum nigrum ICMP 19927 strain isolated from New Zealand.</title>
        <authorList>
            <person name="Fokin M."/>
            <person name="Fleetwood D."/>
            <person name="Weir B.S."/>
            <person name="Villas-Boas S.G."/>
        </authorList>
    </citation>
    <scope>NUCLEOTIDE SEQUENCE [LARGE SCALE GENOMIC DNA]</scope>
    <source>
        <strain evidence="2 3">ICMP 19927</strain>
    </source>
</reference>
<keyword evidence="3" id="KW-1185">Reference proteome</keyword>
<dbReference type="EMBL" id="KZ107841">
    <property type="protein sequence ID" value="OSS50930.1"/>
    <property type="molecule type" value="Genomic_DNA"/>
</dbReference>
<accession>A0A1Y2M4A9</accession>
<dbReference type="Proteomes" id="UP000193240">
    <property type="component" value="Unassembled WGS sequence"/>
</dbReference>
<organism evidence="2 3">
    <name type="scientific">Epicoccum nigrum</name>
    <name type="common">Soil fungus</name>
    <name type="synonym">Epicoccum purpurascens</name>
    <dbReference type="NCBI Taxonomy" id="105696"/>
    <lineage>
        <taxon>Eukaryota</taxon>
        <taxon>Fungi</taxon>
        <taxon>Dikarya</taxon>
        <taxon>Ascomycota</taxon>
        <taxon>Pezizomycotina</taxon>
        <taxon>Dothideomycetes</taxon>
        <taxon>Pleosporomycetidae</taxon>
        <taxon>Pleosporales</taxon>
        <taxon>Pleosporineae</taxon>
        <taxon>Didymellaceae</taxon>
        <taxon>Epicoccum</taxon>
    </lineage>
</organism>
<keyword evidence="1" id="KW-1133">Transmembrane helix</keyword>
<evidence type="ECO:0000256" key="1">
    <source>
        <dbReference type="SAM" id="Phobius"/>
    </source>
</evidence>
<keyword evidence="1" id="KW-0472">Membrane</keyword>
<feature type="transmembrane region" description="Helical" evidence="1">
    <location>
        <begin position="16"/>
        <end position="37"/>
    </location>
</feature>
<proteinExistence type="predicted"/>
<name>A0A1Y2M4A9_EPING</name>
<gene>
    <name evidence="2" type="ORF">B5807_04317</name>
</gene>
<sequence>MIFNLDPVQKRAHLDFTYSTFLAYCSCNTITLGFCGLRRGHRTSQPTTTTLKAKPPVDSADCAPDCIPKSVYAQGQTSRTGNCFTEMSINLDKRSPLRTLP</sequence>
<dbReference type="AlphaFoldDB" id="A0A1Y2M4A9"/>
<evidence type="ECO:0000313" key="3">
    <source>
        <dbReference type="Proteomes" id="UP000193240"/>
    </source>
</evidence>